<dbReference type="RefSeq" id="XP_025487029.1">
    <property type="nucleotide sequence ID" value="XM_025640320.1"/>
</dbReference>
<keyword evidence="1 4" id="KW-0223">Dioxygenase</keyword>
<sequence>MAPSVSDMPSSSADSAAQLLQDLETSQTLLPLWTQMTRLNPPEPNPTAVPYLWKYDTIRPCLLRAGHLVTEKQAERRVLMLVNPARDAPYTTDTLYAGLQLVMPNETAPAHRHTAFAMRYIIEGSGGFTAVHGRRIRMQKGDVILTPTWNYHDHGKDGSGPMIWLDGLDLPNFRHFPVHFVEHFCEPRYPAEDVDTSTSPIVFPWSQMKARLDGLEGSWATQRYLKVDGREVSRVLGGCAERLAAEAASPRRQDTLSAVYHVISGKGRSEIGSQTLEWQAGDTFCVPSWYPYRHFADAGETVYLYRFDDKPMITALGFYRSASDDTETLISD</sequence>
<keyword evidence="5" id="KW-1185">Reference proteome</keyword>
<dbReference type="Gene3D" id="2.60.120.10">
    <property type="entry name" value="Jelly Rolls"/>
    <property type="match status" value="1"/>
</dbReference>
<reference evidence="4 5" key="1">
    <citation type="submission" date="2016-12" db="EMBL/GenBank/DDBJ databases">
        <title>The genomes of Aspergillus section Nigri reveals drivers in fungal speciation.</title>
        <authorList>
            <consortium name="DOE Joint Genome Institute"/>
            <person name="Vesth T.C."/>
            <person name="Nybo J."/>
            <person name="Theobald S."/>
            <person name="Brandl J."/>
            <person name="Frisvad J.C."/>
            <person name="Nielsen K.F."/>
            <person name="Lyhne E.K."/>
            <person name="Kogle M.E."/>
            <person name="Kuo A."/>
            <person name="Riley R."/>
            <person name="Clum A."/>
            <person name="Nolan M."/>
            <person name="Lipzen A."/>
            <person name="Salamov A."/>
            <person name="Henrissat B."/>
            <person name="Wiebenga A."/>
            <person name="De Vries R.P."/>
            <person name="Grigoriev I.V."/>
            <person name="Mortensen U.H."/>
            <person name="Andersen M.R."/>
            <person name="Baker S.E."/>
        </authorList>
    </citation>
    <scope>NUCLEOTIDE SEQUENCE [LARGE SCALE GENOMIC DNA]</scope>
    <source>
        <strain evidence="4 5">CBS 121591</strain>
    </source>
</reference>
<proteinExistence type="predicted"/>
<evidence type="ECO:0000313" key="5">
    <source>
        <dbReference type="Proteomes" id="UP000248340"/>
    </source>
</evidence>
<dbReference type="InterPro" id="IPR011051">
    <property type="entry name" value="RmlC_Cupin_sf"/>
</dbReference>
<dbReference type="PANTHER" id="PTHR41517:SF1">
    <property type="entry name" value="CUPIN"/>
    <property type="match status" value="1"/>
</dbReference>
<evidence type="ECO:0000259" key="3">
    <source>
        <dbReference type="Pfam" id="PF07883"/>
    </source>
</evidence>
<accession>A0A319BZ31</accession>
<keyword evidence="2" id="KW-0560">Oxidoreductase</keyword>
<dbReference type="GeneID" id="37143062"/>
<dbReference type="GO" id="GO:0051213">
    <property type="term" value="F:dioxygenase activity"/>
    <property type="evidence" value="ECO:0007669"/>
    <property type="project" value="UniProtKB-KW"/>
</dbReference>
<gene>
    <name evidence="4" type="ORF">BO82DRAFT_425186</name>
</gene>
<name>A0A319BZ31_9EURO</name>
<organism evidence="4 5">
    <name type="scientific">Aspergillus uvarum CBS 121591</name>
    <dbReference type="NCBI Taxonomy" id="1448315"/>
    <lineage>
        <taxon>Eukaryota</taxon>
        <taxon>Fungi</taxon>
        <taxon>Dikarya</taxon>
        <taxon>Ascomycota</taxon>
        <taxon>Pezizomycotina</taxon>
        <taxon>Eurotiomycetes</taxon>
        <taxon>Eurotiomycetidae</taxon>
        <taxon>Eurotiales</taxon>
        <taxon>Aspergillaceae</taxon>
        <taxon>Aspergillus</taxon>
        <taxon>Aspergillus subgen. Circumdati</taxon>
    </lineage>
</organism>
<dbReference type="PANTHER" id="PTHR41517">
    <property type="entry name" value="1,2-DIOXYGENASE PROTEIN-RELATED"/>
    <property type="match status" value="1"/>
</dbReference>
<dbReference type="Proteomes" id="UP000248340">
    <property type="component" value="Unassembled WGS sequence"/>
</dbReference>
<dbReference type="InterPro" id="IPR013096">
    <property type="entry name" value="Cupin_2"/>
</dbReference>
<feature type="domain" description="Cupin type-2" evidence="3">
    <location>
        <begin position="99"/>
        <end position="166"/>
    </location>
</feature>
<dbReference type="OrthoDB" id="2205143at2759"/>
<dbReference type="InterPro" id="IPR047183">
    <property type="entry name" value="GDO-like"/>
</dbReference>
<dbReference type="CDD" id="cd06992">
    <property type="entry name" value="cupin_GDO-like_C"/>
    <property type="match status" value="1"/>
</dbReference>
<dbReference type="SUPFAM" id="SSF51182">
    <property type="entry name" value="RmlC-like cupins"/>
    <property type="match status" value="1"/>
</dbReference>
<evidence type="ECO:0000256" key="1">
    <source>
        <dbReference type="ARBA" id="ARBA00022964"/>
    </source>
</evidence>
<evidence type="ECO:0000313" key="4">
    <source>
        <dbReference type="EMBL" id="PYH76829.1"/>
    </source>
</evidence>
<dbReference type="EMBL" id="KZ821750">
    <property type="protein sequence ID" value="PYH76829.1"/>
    <property type="molecule type" value="Genomic_DNA"/>
</dbReference>
<protein>
    <submittedName>
        <fullName evidence="4">Gentisate 1,2-dioxygenase</fullName>
    </submittedName>
</protein>
<dbReference type="Pfam" id="PF07883">
    <property type="entry name" value="Cupin_2"/>
    <property type="match status" value="1"/>
</dbReference>
<dbReference type="InterPro" id="IPR014710">
    <property type="entry name" value="RmlC-like_jellyroll"/>
</dbReference>
<dbReference type="CDD" id="cd02216">
    <property type="entry name" value="cupin_GDO-like_N"/>
    <property type="match status" value="1"/>
</dbReference>
<dbReference type="VEuPathDB" id="FungiDB:BO82DRAFT_425186"/>
<evidence type="ECO:0000256" key="2">
    <source>
        <dbReference type="ARBA" id="ARBA00023002"/>
    </source>
</evidence>
<dbReference type="STRING" id="1448315.A0A319BZ31"/>
<dbReference type="AlphaFoldDB" id="A0A319BZ31"/>